<keyword evidence="2 6" id="KW-0812">Transmembrane</keyword>
<dbReference type="GO" id="GO:0016010">
    <property type="term" value="C:dystrophin-associated glycoprotein complex"/>
    <property type="evidence" value="ECO:0007669"/>
    <property type="project" value="InterPro"/>
</dbReference>
<reference evidence="8 9" key="1">
    <citation type="submission" date="2025-04" db="UniProtKB">
        <authorList>
            <consortium name="RefSeq"/>
        </authorList>
    </citation>
    <scope>IDENTIFICATION</scope>
    <source>
        <tissue evidence="8 9">Whole body pupa</tissue>
    </source>
</reference>
<evidence type="ECO:0000256" key="4">
    <source>
        <dbReference type="ARBA" id="ARBA00023136"/>
    </source>
</evidence>
<dbReference type="PANTHER" id="PTHR15260">
    <property type="entry name" value="SARCOSPAN"/>
    <property type="match status" value="1"/>
</dbReference>
<dbReference type="RefSeq" id="XP_037896027.1">
    <property type="nucleotide sequence ID" value="XM_038040099.1"/>
</dbReference>
<sequence length="681" mass="75942">MVNSRNTNNYNDDSGNDNNMVVDITRPVSMYDNLNMTGTVHTPKTKITTATTATTTTTSAETFNCASFDNANVASDMTTPFNIPSHELNGNINNKQFLTDDNKSNLFQTPNITTFHTFPYKSNAVITEIPAAAAAGTLPSLPCLTTITKAITTMTTTTTITPATITTNVTAPQPVELVSITSLASSLLEGPAITTTITTTTSALTPQTTKSNTSLATISTTATQHRPLSQHSQSELNETGHNIAAVKAALNEAKSKFFGLNGYTSQQDHQQYQQHQQQQQQQEESCEFTESQNLLDNRIEEQQQQQQQQQQQHAQHAQQVQNKIQPKYQNIPENSALFRRTDMRGESNDNHQENHNNYQHTVNNKQIATTTTTTTTTVTANPNKMPVITSYKQIPLNDVAVDNAQPSQAVYMATTVPQNIKGTKIAGRHTPTRSSLRHSRMLVISNKNYQESQYPNPLGFRQPQLARWLIILQIICGSLIISLSIWEFFLAPNTAIKDNPYWSGLILILSGIVSLTLLRYLRNKRNKTRENCFIFLRTNAYVLAVLSALLCCMALILASAHYNRLTAADTKCESINVLLEHGSCICTFHAQSVSSTNASERHQNDTISETIHYFNENNNSYKIEYRDLSCQEVTDEWITILILSIIFNCFALLVTFTYLILVCCCRNTKKVQYSSVQTSTF</sequence>
<feature type="compositionally biased region" description="Low complexity" evidence="5">
    <location>
        <begin position="302"/>
        <end position="319"/>
    </location>
</feature>
<dbReference type="RefSeq" id="XP_037896036.1">
    <property type="nucleotide sequence ID" value="XM_038040108.1"/>
</dbReference>
<feature type="transmembrane region" description="Helical" evidence="6">
    <location>
        <begin position="468"/>
        <end position="489"/>
    </location>
</feature>
<protein>
    <submittedName>
        <fullName evidence="8 9">Transcription factor SPT20 homolog</fullName>
    </submittedName>
</protein>
<dbReference type="AlphaFoldDB" id="A0A9C5ZGA9"/>
<evidence type="ECO:0000313" key="8">
    <source>
        <dbReference type="RefSeq" id="XP_037896017.1"/>
    </source>
</evidence>
<comment type="subcellular location">
    <subcellularLocation>
        <location evidence="1">Membrane</location>
        <topology evidence="1">Multi-pass membrane protein</topology>
    </subcellularLocation>
</comment>
<feature type="transmembrane region" description="Helical" evidence="6">
    <location>
        <begin position="637"/>
        <end position="661"/>
    </location>
</feature>
<feature type="compositionally biased region" description="Low complexity" evidence="5">
    <location>
        <begin position="1"/>
        <end position="19"/>
    </location>
</feature>
<feature type="transmembrane region" description="Helical" evidence="6">
    <location>
        <begin position="501"/>
        <end position="521"/>
    </location>
</feature>
<feature type="region of interest" description="Disordered" evidence="5">
    <location>
        <begin position="1"/>
        <end position="20"/>
    </location>
</feature>
<keyword evidence="4 6" id="KW-0472">Membrane</keyword>
<name>A0A9C5ZGA9_9MUSC</name>
<dbReference type="Proteomes" id="UP000092443">
    <property type="component" value="Unplaced"/>
</dbReference>
<dbReference type="InterPro" id="IPR007237">
    <property type="entry name" value="CD20-like"/>
</dbReference>
<gene>
    <name evidence="8 9 10" type="primary">LOC119641415</name>
</gene>
<dbReference type="PANTHER" id="PTHR15260:SF1">
    <property type="entry name" value="SARCOSPAN"/>
    <property type="match status" value="1"/>
</dbReference>
<feature type="region of interest" description="Disordered" evidence="5">
    <location>
        <begin position="268"/>
        <end position="329"/>
    </location>
</feature>
<evidence type="ECO:0000313" key="9">
    <source>
        <dbReference type="RefSeq" id="XP_037896027.1"/>
    </source>
</evidence>
<keyword evidence="7" id="KW-1185">Reference proteome</keyword>
<dbReference type="GeneID" id="119641415"/>
<evidence type="ECO:0000256" key="2">
    <source>
        <dbReference type="ARBA" id="ARBA00022692"/>
    </source>
</evidence>
<evidence type="ECO:0000313" key="7">
    <source>
        <dbReference type="Proteomes" id="UP000092443"/>
    </source>
</evidence>
<keyword evidence="3 6" id="KW-1133">Transmembrane helix</keyword>
<dbReference type="InterPro" id="IPR030429">
    <property type="entry name" value="Sarcospan"/>
</dbReference>
<dbReference type="GO" id="GO:0042383">
    <property type="term" value="C:sarcolemma"/>
    <property type="evidence" value="ECO:0007669"/>
    <property type="project" value="TreeGrafter"/>
</dbReference>
<organism evidence="7 8">
    <name type="scientific">Glossina fuscipes</name>
    <dbReference type="NCBI Taxonomy" id="7396"/>
    <lineage>
        <taxon>Eukaryota</taxon>
        <taxon>Metazoa</taxon>
        <taxon>Ecdysozoa</taxon>
        <taxon>Arthropoda</taxon>
        <taxon>Hexapoda</taxon>
        <taxon>Insecta</taxon>
        <taxon>Pterygota</taxon>
        <taxon>Neoptera</taxon>
        <taxon>Endopterygota</taxon>
        <taxon>Diptera</taxon>
        <taxon>Brachycera</taxon>
        <taxon>Muscomorpha</taxon>
        <taxon>Hippoboscoidea</taxon>
        <taxon>Glossinidae</taxon>
        <taxon>Glossina</taxon>
    </lineage>
</organism>
<feature type="compositionally biased region" description="Low complexity" evidence="5">
    <location>
        <begin position="268"/>
        <end position="282"/>
    </location>
</feature>
<dbReference type="Pfam" id="PF04103">
    <property type="entry name" value="CD20"/>
    <property type="match status" value="1"/>
</dbReference>
<evidence type="ECO:0000256" key="3">
    <source>
        <dbReference type="ARBA" id="ARBA00022989"/>
    </source>
</evidence>
<dbReference type="KEGG" id="gfs:119641415"/>
<evidence type="ECO:0000313" key="10">
    <source>
        <dbReference type="RefSeq" id="XP_037896036.1"/>
    </source>
</evidence>
<evidence type="ECO:0000256" key="6">
    <source>
        <dbReference type="SAM" id="Phobius"/>
    </source>
</evidence>
<dbReference type="RefSeq" id="XP_037896017.1">
    <property type="nucleotide sequence ID" value="XM_038040089.1"/>
</dbReference>
<accession>A0A9C5ZGA9</accession>
<evidence type="ECO:0000256" key="5">
    <source>
        <dbReference type="SAM" id="MobiDB-lite"/>
    </source>
</evidence>
<proteinExistence type="predicted"/>
<evidence type="ECO:0000256" key="1">
    <source>
        <dbReference type="ARBA" id="ARBA00004141"/>
    </source>
</evidence>
<feature type="transmembrane region" description="Helical" evidence="6">
    <location>
        <begin position="541"/>
        <end position="560"/>
    </location>
</feature>
<feature type="compositionally biased region" description="Polar residues" evidence="5">
    <location>
        <begin position="320"/>
        <end position="329"/>
    </location>
</feature>